<dbReference type="Gene3D" id="2.170.15.10">
    <property type="entry name" value="Proaerolysin, chain A, domain 3"/>
    <property type="match status" value="1"/>
</dbReference>
<evidence type="ECO:0000313" key="1">
    <source>
        <dbReference type="EMBL" id="KAG7441256.1"/>
    </source>
</evidence>
<gene>
    <name evidence="1" type="ORF">BT62DRAFT_547037</name>
</gene>
<dbReference type="EMBL" id="MU250562">
    <property type="protein sequence ID" value="KAG7441256.1"/>
    <property type="molecule type" value="Genomic_DNA"/>
</dbReference>
<evidence type="ECO:0000313" key="2">
    <source>
        <dbReference type="Proteomes" id="UP000812287"/>
    </source>
</evidence>
<proteinExistence type="predicted"/>
<organism evidence="1 2">
    <name type="scientific">Guyanagaster necrorhizus</name>
    <dbReference type="NCBI Taxonomy" id="856835"/>
    <lineage>
        <taxon>Eukaryota</taxon>
        <taxon>Fungi</taxon>
        <taxon>Dikarya</taxon>
        <taxon>Basidiomycota</taxon>
        <taxon>Agaricomycotina</taxon>
        <taxon>Agaricomycetes</taxon>
        <taxon>Agaricomycetidae</taxon>
        <taxon>Agaricales</taxon>
        <taxon>Marasmiineae</taxon>
        <taxon>Physalacriaceae</taxon>
        <taxon>Guyanagaster</taxon>
    </lineage>
</organism>
<dbReference type="RefSeq" id="XP_043034756.1">
    <property type="nucleotide sequence ID" value="XM_043181341.1"/>
</dbReference>
<accession>A0A9P7VHQ3</accession>
<keyword evidence="2" id="KW-1185">Reference proteome</keyword>
<sequence>MYKSRSRRAIADHSSFSLRSSLTSFVLQFTMFAPAAFITLLTALSGVAAVPFSQLVRTLPKDISHVAVDEAHGHYLAFKRDGSLYGRYPVDAQSNGLERRAASQCAQLSVDEAKTLPGWDAIVQYANNNWGDGSRTIVTNPSDYVDSPAQVCITDDVVELSFSGDPVCQTHTTSSEGSLVGTSGEVDIEVDQGFNTDTSYTLTTASTIGVSDTLTVKVGVPEVAEVTDALTISTEVTDTTSSTFDVSYNDVSKVTIKMTAPEGKTCTATTSTKTCNIQATGNIRYLASGWVWFNYDDETDGHYKWAASIEAVLTNQDDRSSFAEFKGSMVANTQTSYAGTCT</sequence>
<reference evidence="1" key="1">
    <citation type="submission" date="2020-11" db="EMBL/GenBank/DDBJ databases">
        <title>Adaptations for nitrogen fixation in a non-lichenized fungal sporocarp promotes dispersal by wood-feeding termites.</title>
        <authorList>
            <consortium name="DOE Joint Genome Institute"/>
            <person name="Koch R.A."/>
            <person name="Yoon G."/>
            <person name="Arayal U."/>
            <person name="Lail K."/>
            <person name="Amirebrahimi M."/>
            <person name="Labutti K."/>
            <person name="Lipzen A."/>
            <person name="Riley R."/>
            <person name="Barry K."/>
            <person name="Henrissat B."/>
            <person name="Grigoriev I.V."/>
            <person name="Herr J.R."/>
            <person name="Aime M.C."/>
        </authorList>
    </citation>
    <scope>NUCLEOTIDE SEQUENCE</scope>
    <source>
        <strain evidence="1">MCA 3950</strain>
    </source>
</reference>
<protein>
    <submittedName>
        <fullName evidence="1">Uncharacterized protein</fullName>
    </submittedName>
</protein>
<dbReference type="Proteomes" id="UP000812287">
    <property type="component" value="Unassembled WGS sequence"/>
</dbReference>
<dbReference type="GeneID" id="66103637"/>
<name>A0A9P7VHQ3_9AGAR</name>
<dbReference type="OrthoDB" id="3010635at2759"/>
<dbReference type="AlphaFoldDB" id="A0A9P7VHQ3"/>
<comment type="caution">
    <text evidence="1">The sequence shown here is derived from an EMBL/GenBank/DDBJ whole genome shotgun (WGS) entry which is preliminary data.</text>
</comment>